<sequence>MTQGHVLTIPAAASLPANAPRSARAALRLLQRLRHGTLEVQLPAGVGTLRFGSGAAPHASLQLHDWSVCARTLRAGDIGFAESHMDGAWSSPDLAGLLELFLLNRNELEAMIYGSRWAGLLYRLRHLLRRNSRRQARKNIHAHYDLGNDFYRLWLDATMSYSSAWFEGDLARPLEAAQRAKMRRALVQCGIGPGQRLLEIGCGWGSLAAMAAQDFGARVTGLTLSQEQLAWGREAMQRAGPGASVELRLQDWRELDEGPFDAICSVEMFEAVGREYWDAYFRALHRLLRPQGRACIQTIVIRDDLFARYLHSTDFIQQYIFPGGLLPSPSAFRERARAAGLEIVDELDFGPDYAETLRRWRERFTAAEPQVRALGFDARFLRMWTFYLAYCEAAFARRNTSVVQFTLRRP</sequence>
<dbReference type="GO" id="GO:0032259">
    <property type="term" value="P:methylation"/>
    <property type="evidence" value="ECO:0007669"/>
    <property type="project" value="UniProtKB-KW"/>
</dbReference>
<keyword evidence="5" id="KW-0443">Lipid metabolism</keyword>
<reference evidence="6 7" key="1">
    <citation type="submission" date="2018-02" db="EMBL/GenBank/DDBJ databases">
        <title>Reclassifiation of [Polyangium] brachysporum DSM 7029 as Guopingzhaonella breviflexa gen. nov., sp. nov., a member of the family Comamonadaceae.</title>
        <authorList>
            <person name="Tang B."/>
        </authorList>
    </citation>
    <scope>NUCLEOTIDE SEQUENCE [LARGE SCALE GENOMIC DNA]</scope>
    <source>
        <strain evidence="6 7">DSM 15344</strain>
    </source>
</reference>
<dbReference type="InterPro" id="IPR050723">
    <property type="entry name" value="CFA/CMAS"/>
</dbReference>
<dbReference type="AlphaFoldDB" id="A0A2S5T3V4"/>
<dbReference type="SUPFAM" id="SSF53335">
    <property type="entry name" value="S-adenosyl-L-methionine-dependent methyltransferases"/>
    <property type="match status" value="1"/>
</dbReference>
<keyword evidence="7" id="KW-1185">Reference proteome</keyword>
<name>A0A2S5T3V4_9BURK</name>
<keyword evidence="3 6" id="KW-0808">Transferase</keyword>
<dbReference type="PANTHER" id="PTHR43667:SF2">
    <property type="entry name" value="FATTY ACID C-METHYL TRANSFERASE"/>
    <property type="match status" value="1"/>
</dbReference>
<dbReference type="GO" id="GO:0008610">
    <property type="term" value="P:lipid biosynthetic process"/>
    <property type="evidence" value="ECO:0007669"/>
    <property type="project" value="InterPro"/>
</dbReference>
<dbReference type="GO" id="GO:0008168">
    <property type="term" value="F:methyltransferase activity"/>
    <property type="evidence" value="ECO:0007669"/>
    <property type="project" value="UniProtKB-KW"/>
</dbReference>
<evidence type="ECO:0000256" key="1">
    <source>
        <dbReference type="ARBA" id="ARBA00010815"/>
    </source>
</evidence>
<dbReference type="InterPro" id="IPR029063">
    <property type="entry name" value="SAM-dependent_MTases_sf"/>
</dbReference>
<proteinExistence type="inferred from homology"/>
<evidence type="ECO:0000256" key="3">
    <source>
        <dbReference type="ARBA" id="ARBA00022679"/>
    </source>
</evidence>
<dbReference type="InterPro" id="IPR003333">
    <property type="entry name" value="CMAS"/>
</dbReference>
<evidence type="ECO:0000256" key="2">
    <source>
        <dbReference type="ARBA" id="ARBA00022603"/>
    </source>
</evidence>
<protein>
    <submittedName>
        <fullName evidence="6">SAM-dependent methyltransferase</fullName>
    </submittedName>
</protein>
<dbReference type="Gene3D" id="3.40.50.150">
    <property type="entry name" value="Vaccinia Virus protein VP39"/>
    <property type="match status" value="1"/>
</dbReference>
<evidence type="ECO:0000313" key="7">
    <source>
        <dbReference type="Proteomes" id="UP000239406"/>
    </source>
</evidence>
<dbReference type="CDD" id="cd02440">
    <property type="entry name" value="AdoMet_MTases"/>
    <property type="match status" value="1"/>
</dbReference>
<gene>
    <name evidence="6" type="ORF">C1702_10590</name>
</gene>
<dbReference type="EMBL" id="PSNY01000010">
    <property type="protein sequence ID" value="PPE69636.1"/>
    <property type="molecule type" value="Genomic_DNA"/>
</dbReference>
<keyword evidence="4" id="KW-0949">S-adenosyl-L-methionine</keyword>
<comment type="similarity">
    <text evidence="1">Belongs to the CFA/CMAS family.</text>
</comment>
<accession>A0A2S5T3V4</accession>
<organism evidence="6 7">
    <name type="scientific">Caldimonas thermodepolymerans</name>
    <dbReference type="NCBI Taxonomy" id="215580"/>
    <lineage>
        <taxon>Bacteria</taxon>
        <taxon>Pseudomonadati</taxon>
        <taxon>Pseudomonadota</taxon>
        <taxon>Betaproteobacteria</taxon>
        <taxon>Burkholderiales</taxon>
        <taxon>Sphaerotilaceae</taxon>
        <taxon>Caldimonas</taxon>
    </lineage>
</organism>
<keyword evidence="2 6" id="KW-0489">Methyltransferase</keyword>
<evidence type="ECO:0000313" key="6">
    <source>
        <dbReference type="EMBL" id="PPE69636.1"/>
    </source>
</evidence>
<evidence type="ECO:0000256" key="4">
    <source>
        <dbReference type="ARBA" id="ARBA00022691"/>
    </source>
</evidence>
<dbReference type="Proteomes" id="UP000239406">
    <property type="component" value="Unassembled WGS sequence"/>
</dbReference>
<evidence type="ECO:0000256" key="5">
    <source>
        <dbReference type="ARBA" id="ARBA00023098"/>
    </source>
</evidence>
<comment type="caution">
    <text evidence="6">The sequence shown here is derived from an EMBL/GenBank/DDBJ whole genome shotgun (WGS) entry which is preliminary data.</text>
</comment>
<dbReference type="Pfam" id="PF02353">
    <property type="entry name" value="CMAS"/>
    <property type="match status" value="1"/>
</dbReference>
<dbReference type="RefSeq" id="WP_104357672.1">
    <property type="nucleotide sequence ID" value="NZ_CP064338.1"/>
</dbReference>
<dbReference type="PIRSF" id="PIRSF003085">
    <property type="entry name" value="CMAS"/>
    <property type="match status" value="1"/>
</dbReference>
<dbReference type="PANTHER" id="PTHR43667">
    <property type="entry name" value="CYCLOPROPANE-FATTY-ACYL-PHOSPHOLIPID SYNTHASE"/>
    <property type="match status" value="1"/>
</dbReference>